<comment type="caution">
    <text evidence="2">The sequence shown here is derived from an EMBL/GenBank/DDBJ whole genome shotgun (WGS) entry which is preliminary data.</text>
</comment>
<dbReference type="AlphaFoldDB" id="A0A2T7NH36"/>
<proteinExistence type="predicted"/>
<accession>A0A2T7NH36</accession>
<evidence type="ECO:0000313" key="3">
    <source>
        <dbReference type="Proteomes" id="UP000245119"/>
    </source>
</evidence>
<organism evidence="2 3">
    <name type="scientific">Pomacea canaliculata</name>
    <name type="common">Golden apple snail</name>
    <dbReference type="NCBI Taxonomy" id="400727"/>
    <lineage>
        <taxon>Eukaryota</taxon>
        <taxon>Metazoa</taxon>
        <taxon>Spiralia</taxon>
        <taxon>Lophotrochozoa</taxon>
        <taxon>Mollusca</taxon>
        <taxon>Gastropoda</taxon>
        <taxon>Caenogastropoda</taxon>
        <taxon>Architaenioglossa</taxon>
        <taxon>Ampullarioidea</taxon>
        <taxon>Ampullariidae</taxon>
        <taxon>Pomacea</taxon>
    </lineage>
</organism>
<dbReference type="Proteomes" id="UP000245119">
    <property type="component" value="Linkage Group LG12"/>
</dbReference>
<name>A0A2T7NH36_POMCA</name>
<dbReference type="EMBL" id="PZQS01000012">
    <property type="protein sequence ID" value="PVD20493.1"/>
    <property type="molecule type" value="Genomic_DNA"/>
</dbReference>
<reference evidence="2 3" key="1">
    <citation type="submission" date="2018-04" db="EMBL/GenBank/DDBJ databases">
        <title>The genome of golden apple snail Pomacea canaliculata provides insight into stress tolerance and invasive adaptation.</title>
        <authorList>
            <person name="Liu C."/>
            <person name="Liu B."/>
            <person name="Ren Y."/>
            <person name="Zhang Y."/>
            <person name="Wang H."/>
            <person name="Li S."/>
            <person name="Jiang F."/>
            <person name="Yin L."/>
            <person name="Zhang G."/>
            <person name="Qian W."/>
            <person name="Fan W."/>
        </authorList>
    </citation>
    <scope>NUCLEOTIDE SEQUENCE [LARGE SCALE GENOMIC DNA]</scope>
    <source>
        <strain evidence="2">SZHN2017</strain>
        <tissue evidence="2">Muscle</tissue>
    </source>
</reference>
<gene>
    <name evidence="2" type="ORF">C0Q70_18649</name>
</gene>
<evidence type="ECO:0000256" key="1">
    <source>
        <dbReference type="SAM" id="MobiDB-lite"/>
    </source>
</evidence>
<evidence type="ECO:0000313" key="2">
    <source>
        <dbReference type="EMBL" id="PVD20493.1"/>
    </source>
</evidence>
<sequence>MCDRPSQLLITRPHGDWKVLQQSYPPFFHIVSRTRTHKQLGLVDPRQTAPITMHARCRHFPLLPLLIPPPAEGSWLSRLWFLTAEETVGGASTTSVTGATTFVHGHGVRRRADSGRGTRVGGSRLDAGDVSCGLRQTLLNRSAACVHKDAQKNGEQVVRADPKSPVDDGRRLFG</sequence>
<feature type="region of interest" description="Disordered" evidence="1">
    <location>
        <begin position="107"/>
        <end position="126"/>
    </location>
</feature>
<feature type="region of interest" description="Disordered" evidence="1">
    <location>
        <begin position="150"/>
        <end position="174"/>
    </location>
</feature>
<protein>
    <submittedName>
        <fullName evidence="2">Uncharacterized protein</fullName>
    </submittedName>
</protein>
<keyword evidence="3" id="KW-1185">Reference proteome</keyword>